<gene>
    <name evidence="1" type="ORF">I553_0142</name>
</gene>
<keyword evidence="1" id="KW-0547">Nucleotide-binding</keyword>
<dbReference type="AlphaFoldDB" id="X7YKE3"/>
<keyword evidence="1" id="KW-0347">Helicase</keyword>
<keyword evidence="1" id="KW-0378">Hydrolase</keyword>
<organism evidence="1">
    <name type="scientific">Mycobacterium xenopi 4042</name>
    <dbReference type="NCBI Taxonomy" id="1299334"/>
    <lineage>
        <taxon>Bacteria</taxon>
        <taxon>Bacillati</taxon>
        <taxon>Actinomycetota</taxon>
        <taxon>Actinomycetes</taxon>
        <taxon>Mycobacteriales</taxon>
        <taxon>Mycobacteriaceae</taxon>
        <taxon>Mycobacterium</taxon>
    </lineage>
</organism>
<comment type="caution">
    <text evidence="1">The sequence shown here is derived from an EMBL/GenBank/DDBJ whole genome shotgun (WGS) entry which is preliminary data.</text>
</comment>
<dbReference type="GO" id="GO:0004386">
    <property type="term" value="F:helicase activity"/>
    <property type="evidence" value="ECO:0007669"/>
    <property type="project" value="UniProtKB-KW"/>
</dbReference>
<sequence length="116" mass="12395">MAALTGDEPPGLTAMQARPLRRVRAVLDAAARCHRAGQDPRYTLWAAWQRSGLHRRWVSASERGGPAGAQAARDLDAVTALFEVADDYVSRTAGASLRGLVAHVTALRLPPSGPTR</sequence>
<keyword evidence="1" id="KW-0067">ATP-binding</keyword>
<dbReference type="PATRIC" id="fig|1299334.3.peg.9739"/>
<reference evidence="1" key="1">
    <citation type="submission" date="2014-01" db="EMBL/GenBank/DDBJ databases">
        <authorList>
            <person name="Brown-Elliot B."/>
            <person name="Wallace R."/>
            <person name="Lenaerts A."/>
            <person name="Ordway D."/>
            <person name="DeGroote M.A."/>
            <person name="Parker T."/>
            <person name="Sizemore C."/>
            <person name="Tallon L.J."/>
            <person name="Sadzewicz L.K."/>
            <person name="Sengamalay N."/>
            <person name="Fraser C.M."/>
            <person name="Hine E."/>
            <person name="Shefchek K.A."/>
            <person name="Das S.P."/>
            <person name="Tettelin H."/>
        </authorList>
    </citation>
    <scope>NUCLEOTIDE SEQUENCE [LARGE SCALE GENOMIC DNA]</scope>
    <source>
        <strain evidence="1">4042</strain>
    </source>
</reference>
<dbReference type="EMBL" id="JAOB01000093">
    <property type="protein sequence ID" value="EUA07256.1"/>
    <property type="molecule type" value="Genomic_DNA"/>
</dbReference>
<evidence type="ECO:0000313" key="1">
    <source>
        <dbReference type="EMBL" id="EUA07256.1"/>
    </source>
</evidence>
<protein>
    <submittedName>
        <fullName evidence="1">Putative ATP-dependent DNA helicase domain protein</fullName>
    </submittedName>
</protein>
<accession>X7YKE3</accession>
<proteinExistence type="predicted"/>
<name>X7YKE3_MYCXE</name>